<dbReference type="AlphaFoldDB" id="A0A2M4D9H2"/>
<dbReference type="EMBL" id="GGFL01010054">
    <property type="protein sequence ID" value="MBW74232.1"/>
    <property type="molecule type" value="Transcribed_RNA"/>
</dbReference>
<proteinExistence type="predicted"/>
<keyword evidence="1" id="KW-0732">Signal</keyword>
<accession>A0A2M4D9H2</accession>
<protein>
    <submittedName>
        <fullName evidence="2">Putative secreted protein</fullName>
    </submittedName>
</protein>
<name>A0A2M4D9H2_ANODA</name>
<sequence length="112" mass="12726">MLPHCGSLVWLVSIPSILPPMQAAIRYGSATLSLYINKKIHNPIVEGDAALRESLVLMVYLLSPRTREIPDTRNVISTKTAGLFSYQHQTFEHFYVSLVFVPRSVHTKHRPR</sequence>
<evidence type="ECO:0000256" key="1">
    <source>
        <dbReference type="SAM" id="SignalP"/>
    </source>
</evidence>
<feature type="chain" id="PRO_5014824546" evidence="1">
    <location>
        <begin position="24"/>
        <end position="112"/>
    </location>
</feature>
<reference evidence="2" key="1">
    <citation type="submission" date="2018-01" db="EMBL/GenBank/DDBJ databases">
        <title>An insight into the sialome of Amazonian anophelines.</title>
        <authorList>
            <person name="Ribeiro J.M."/>
            <person name="Scarpassa V."/>
            <person name="Calvo E."/>
        </authorList>
    </citation>
    <scope>NUCLEOTIDE SEQUENCE</scope>
</reference>
<organism evidence="2">
    <name type="scientific">Anopheles darlingi</name>
    <name type="common">Mosquito</name>
    <dbReference type="NCBI Taxonomy" id="43151"/>
    <lineage>
        <taxon>Eukaryota</taxon>
        <taxon>Metazoa</taxon>
        <taxon>Ecdysozoa</taxon>
        <taxon>Arthropoda</taxon>
        <taxon>Hexapoda</taxon>
        <taxon>Insecta</taxon>
        <taxon>Pterygota</taxon>
        <taxon>Neoptera</taxon>
        <taxon>Endopterygota</taxon>
        <taxon>Diptera</taxon>
        <taxon>Nematocera</taxon>
        <taxon>Culicoidea</taxon>
        <taxon>Culicidae</taxon>
        <taxon>Anophelinae</taxon>
        <taxon>Anopheles</taxon>
    </lineage>
</organism>
<feature type="signal peptide" evidence="1">
    <location>
        <begin position="1"/>
        <end position="23"/>
    </location>
</feature>
<evidence type="ECO:0000313" key="2">
    <source>
        <dbReference type="EMBL" id="MBW74232.1"/>
    </source>
</evidence>